<dbReference type="RefSeq" id="WP_127487338.1">
    <property type="nucleotide sequence ID" value="NZ_CP022572.1"/>
</dbReference>
<evidence type="ECO:0008006" key="3">
    <source>
        <dbReference type="Google" id="ProtNLM"/>
    </source>
</evidence>
<dbReference type="EMBL" id="CP022572">
    <property type="protein sequence ID" value="AZU62581.1"/>
    <property type="molecule type" value="Genomic_DNA"/>
</dbReference>
<dbReference type="GO" id="GO:0030420">
    <property type="term" value="P:establishment of competence for transformation"/>
    <property type="evidence" value="ECO:0007669"/>
    <property type="project" value="InterPro"/>
</dbReference>
<dbReference type="OrthoDB" id="2731896at2"/>
<dbReference type="STRING" id="1193713.GCA_001636315_05561"/>
<name>A0A3Q9QX92_9BACI</name>
<keyword evidence="2" id="KW-1185">Reference proteome</keyword>
<protein>
    <recommendedName>
        <fullName evidence="3">Competence protein</fullName>
    </recommendedName>
</protein>
<evidence type="ECO:0000313" key="1">
    <source>
        <dbReference type="EMBL" id="AZU62581.1"/>
    </source>
</evidence>
<dbReference type="AlphaFoldDB" id="A0A3Q9QX92"/>
<accession>A0A3Q9QX92</accession>
<dbReference type="Proteomes" id="UP000282892">
    <property type="component" value="Chromosome"/>
</dbReference>
<proteinExistence type="predicted"/>
<reference evidence="1 2" key="1">
    <citation type="submission" date="2017-07" db="EMBL/GenBank/DDBJ databases">
        <title>The complete genome sequence of Bacillus mesonae strain H20-5, an efficient strain improving plant abiotic stress resistance.</title>
        <authorList>
            <person name="Kim S.Y."/>
            <person name="Song H."/>
            <person name="Sang M.K."/>
            <person name="Weon H.-Y."/>
            <person name="Song J."/>
        </authorList>
    </citation>
    <scope>NUCLEOTIDE SEQUENCE [LARGE SCALE GENOMIC DNA]</scope>
    <source>
        <strain evidence="1 2">H20-5</strain>
    </source>
</reference>
<dbReference type="InterPro" id="IPR010461">
    <property type="entry name" value="ComK"/>
</dbReference>
<evidence type="ECO:0000313" key="2">
    <source>
        <dbReference type="Proteomes" id="UP000282892"/>
    </source>
</evidence>
<dbReference type="Pfam" id="PF06338">
    <property type="entry name" value="ComK"/>
    <property type="match status" value="1"/>
</dbReference>
<gene>
    <name evidence="1" type="ORF">CHR53_15630</name>
</gene>
<sequence>MEIKRNHIINEKTILFYGVLYKNGEIFTKVMEGDDMFLVAMTPLQFINRSLIKFGSDLKGALNSSKKLLGKNQKKYPIKISSSLDIYLFPTKSIKREDCVWFALNHVKGSRAVGVKYTNVFLNDGHMITIEMKESSFRNKWKDTQDLRDMIIYNTQHSLNILVDHKKGIHIMEVKGKYRCRMPKENKKVQENKNNL</sequence>
<organism evidence="1 2">
    <name type="scientific">Neobacillus mesonae</name>
    <dbReference type="NCBI Taxonomy" id="1193713"/>
    <lineage>
        <taxon>Bacteria</taxon>
        <taxon>Bacillati</taxon>
        <taxon>Bacillota</taxon>
        <taxon>Bacilli</taxon>
        <taxon>Bacillales</taxon>
        <taxon>Bacillaceae</taxon>
        <taxon>Neobacillus</taxon>
    </lineage>
</organism>
<dbReference type="KEGG" id="nmk:CHR53_15630"/>